<evidence type="ECO:0000313" key="4">
    <source>
        <dbReference type="Proteomes" id="UP001626550"/>
    </source>
</evidence>
<evidence type="ECO:0000256" key="2">
    <source>
        <dbReference type="SAM" id="SignalP"/>
    </source>
</evidence>
<protein>
    <submittedName>
        <fullName evidence="3">Uncharacterized protein</fullName>
    </submittedName>
</protein>
<keyword evidence="2" id="KW-0732">Signal</keyword>
<feature type="region of interest" description="Disordered" evidence="1">
    <location>
        <begin position="36"/>
        <end position="67"/>
    </location>
</feature>
<feature type="compositionally biased region" description="Polar residues" evidence="1">
    <location>
        <begin position="56"/>
        <end position="67"/>
    </location>
</feature>
<evidence type="ECO:0000256" key="1">
    <source>
        <dbReference type="SAM" id="MobiDB-lite"/>
    </source>
</evidence>
<sequence>MQLRICLLNSTIFYFSLSLTDSDTASLEMGFDRLLTSSTEGGSPRKSQSEERLSLPANNTDPTSPSK</sequence>
<feature type="non-terminal residue" evidence="3">
    <location>
        <position position="67"/>
    </location>
</feature>
<gene>
    <name evidence="3" type="ORF">Ciccas_000783</name>
</gene>
<feature type="signal peptide" evidence="2">
    <location>
        <begin position="1"/>
        <end position="18"/>
    </location>
</feature>
<dbReference type="EMBL" id="JBJKFK010000046">
    <property type="protein sequence ID" value="KAL3320519.1"/>
    <property type="molecule type" value="Genomic_DNA"/>
</dbReference>
<evidence type="ECO:0000313" key="3">
    <source>
        <dbReference type="EMBL" id="KAL3320519.1"/>
    </source>
</evidence>
<keyword evidence="4" id="KW-1185">Reference proteome</keyword>
<feature type="chain" id="PRO_5044792368" evidence="2">
    <location>
        <begin position="19"/>
        <end position="67"/>
    </location>
</feature>
<organism evidence="3 4">
    <name type="scientific">Cichlidogyrus casuarinus</name>
    <dbReference type="NCBI Taxonomy" id="1844966"/>
    <lineage>
        <taxon>Eukaryota</taxon>
        <taxon>Metazoa</taxon>
        <taxon>Spiralia</taxon>
        <taxon>Lophotrochozoa</taxon>
        <taxon>Platyhelminthes</taxon>
        <taxon>Monogenea</taxon>
        <taxon>Monopisthocotylea</taxon>
        <taxon>Dactylogyridea</taxon>
        <taxon>Ancyrocephalidae</taxon>
        <taxon>Cichlidogyrus</taxon>
    </lineage>
</organism>
<proteinExistence type="predicted"/>
<reference evidence="3 4" key="1">
    <citation type="submission" date="2024-11" db="EMBL/GenBank/DDBJ databases">
        <title>Adaptive evolution of stress response genes in parasites aligns with host niche diversity.</title>
        <authorList>
            <person name="Hahn C."/>
            <person name="Resl P."/>
        </authorList>
    </citation>
    <scope>NUCLEOTIDE SEQUENCE [LARGE SCALE GENOMIC DNA]</scope>
    <source>
        <strain evidence="3">EGGRZ-B1_66</strain>
        <tissue evidence="3">Body</tissue>
    </source>
</reference>
<dbReference type="Proteomes" id="UP001626550">
    <property type="component" value="Unassembled WGS sequence"/>
</dbReference>
<dbReference type="AlphaFoldDB" id="A0ABD2QLW0"/>
<accession>A0ABD2QLW0</accession>
<comment type="caution">
    <text evidence="3">The sequence shown here is derived from an EMBL/GenBank/DDBJ whole genome shotgun (WGS) entry which is preliminary data.</text>
</comment>
<name>A0ABD2QLW0_9PLAT</name>